<proteinExistence type="predicted"/>
<keyword evidence="1" id="KW-1133">Transmembrane helix</keyword>
<keyword evidence="1" id="KW-0812">Transmembrane</keyword>
<feature type="transmembrane region" description="Helical" evidence="1">
    <location>
        <begin position="106"/>
        <end position="127"/>
    </location>
</feature>
<name>A0ABS7KC51_9BACI</name>
<evidence type="ECO:0000256" key="1">
    <source>
        <dbReference type="SAM" id="Phobius"/>
    </source>
</evidence>
<feature type="transmembrane region" description="Helical" evidence="1">
    <location>
        <begin position="12"/>
        <end position="29"/>
    </location>
</feature>
<accession>A0ABS7KC51</accession>
<feature type="transmembrane region" description="Helical" evidence="1">
    <location>
        <begin position="139"/>
        <end position="157"/>
    </location>
</feature>
<dbReference type="Proteomes" id="UP000769780">
    <property type="component" value="Unassembled WGS sequence"/>
</dbReference>
<protein>
    <submittedName>
        <fullName evidence="2">Uncharacterized protein</fullName>
    </submittedName>
</protein>
<feature type="transmembrane region" description="Helical" evidence="1">
    <location>
        <begin position="77"/>
        <end position="94"/>
    </location>
</feature>
<comment type="caution">
    <text evidence="2">The sequence shown here is derived from an EMBL/GenBank/DDBJ whole genome shotgun (WGS) entry which is preliminary data.</text>
</comment>
<evidence type="ECO:0000313" key="2">
    <source>
        <dbReference type="EMBL" id="MBY0099690.1"/>
    </source>
</evidence>
<dbReference type="EMBL" id="JACWFH010000043">
    <property type="protein sequence ID" value="MBY0099690.1"/>
    <property type="molecule type" value="Genomic_DNA"/>
</dbReference>
<dbReference type="RefSeq" id="WP_221876005.1">
    <property type="nucleotide sequence ID" value="NZ_JACWFH010000043.1"/>
</dbReference>
<feature type="transmembrane region" description="Helical" evidence="1">
    <location>
        <begin position="36"/>
        <end position="57"/>
    </location>
</feature>
<evidence type="ECO:0000313" key="3">
    <source>
        <dbReference type="Proteomes" id="UP000769780"/>
    </source>
</evidence>
<gene>
    <name evidence="2" type="ORF">H0185_23465</name>
</gene>
<keyword evidence="1" id="KW-0472">Membrane</keyword>
<keyword evidence="3" id="KW-1185">Reference proteome</keyword>
<reference evidence="2 3" key="1">
    <citation type="submission" date="2020-07" db="EMBL/GenBank/DDBJ databases">
        <title>Fungal Genomes of the International Space Station.</title>
        <authorList>
            <person name="Seuylemezian A."/>
            <person name="Singh N.K."/>
            <person name="Wood J."/>
            <person name="Venkateswaran K."/>
        </authorList>
    </citation>
    <scope>NUCLEOTIDE SEQUENCE [LARGE SCALE GENOMIC DNA]</scope>
    <source>
        <strain evidence="2 3">PL-B2</strain>
    </source>
</reference>
<sequence length="168" mass="19755">MLPLPEQFNENEWFIILTIVCGFILILSLPKRYPLVISILLILFTVTIAIIMDHLIATPPLDLYDLNDLEKYEVTDIITYLMYSPYALLCVYLFDKFDPKGIYITAYVILWSLFALGFEWLAVFFNVFKFSGWTFLNSFAFYLLATSIYILFFRFIMDSLKSKKVKEV</sequence>
<organism evidence="2 3">
    <name type="scientific">Mesobacillus maritimus</name>
    <dbReference type="NCBI Taxonomy" id="1643336"/>
    <lineage>
        <taxon>Bacteria</taxon>
        <taxon>Bacillati</taxon>
        <taxon>Bacillota</taxon>
        <taxon>Bacilli</taxon>
        <taxon>Bacillales</taxon>
        <taxon>Bacillaceae</taxon>
        <taxon>Mesobacillus</taxon>
    </lineage>
</organism>